<name>A0ACD3ZNR2_FUSSC</name>
<accession>A0ACD3ZNR2</accession>
<gene>
    <name evidence="1" type="ORF">LCI18_013762</name>
</gene>
<evidence type="ECO:0000313" key="2">
    <source>
        <dbReference type="Proteomes" id="UP000830768"/>
    </source>
</evidence>
<sequence>MLSSTAMAVTIIYQVTKGLGLHMQQVDQSDWVSLRFAGWLGMLFNAMSLYLTKISILLLYARILTRSKYRMAIYVVSIIVGVSFVYTMVITFLACRPLHGFWNPAIQTCLTSEYWIVSTAMHLGTDLLATILPFPLVLTLNMRVTERAILLLLFALGFLVSITSLLRLYYSVTRASADSTWASILPTYWGCIEINVAIICACLMTLRPLAHRWFPRLLLSKLSSRLQNSRYPSARSAGVEVAESLPDRRSESSWGRMDSGDSVDDLILQGSSQDAVKMSPLAKVYTNTRHSQEGRVG</sequence>
<protein>
    <submittedName>
        <fullName evidence="1">Uncharacterized protein</fullName>
    </submittedName>
</protein>
<reference evidence="1" key="1">
    <citation type="submission" date="2021-11" db="EMBL/GenBank/DDBJ databases">
        <title>Fusarium solani-melongenae Genome sequencing and assembly.</title>
        <authorList>
            <person name="Xie S."/>
            <person name="Huang L."/>
            <person name="Zhang X."/>
        </authorList>
    </citation>
    <scope>NUCLEOTIDE SEQUENCE</scope>
    <source>
        <strain evidence="1">CRI 24-3</strain>
    </source>
</reference>
<organism evidence="1 2">
    <name type="scientific">Fusarium solani subsp. cucurbitae</name>
    <name type="common">Neocosmosporum cucurbitae</name>
    <dbReference type="NCBI Taxonomy" id="2747967"/>
    <lineage>
        <taxon>Eukaryota</taxon>
        <taxon>Fungi</taxon>
        <taxon>Dikarya</taxon>
        <taxon>Ascomycota</taxon>
        <taxon>Pezizomycotina</taxon>
        <taxon>Sordariomycetes</taxon>
        <taxon>Hypocreomycetidae</taxon>
        <taxon>Hypocreales</taxon>
        <taxon>Nectriaceae</taxon>
        <taxon>Fusarium</taxon>
        <taxon>Fusarium solani species complex</taxon>
    </lineage>
</organism>
<keyword evidence="2" id="KW-1185">Reference proteome</keyword>
<dbReference type="Proteomes" id="UP000830768">
    <property type="component" value="Chromosome 12"/>
</dbReference>
<proteinExistence type="predicted"/>
<dbReference type="EMBL" id="CP090040">
    <property type="protein sequence ID" value="UPL02828.1"/>
    <property type="molecule type" value="Genomic_DNA"/>
</dbReference>
<evidence type="ECO:0000313" key="1">
    <source>
        <dbReference type="EMBL" id="UPL02828.1"/>
    </source>
</evidence>